<dbReference type="RefSeq" id="WP_226754975.1">
    <property type="nucleotide sequence ID" value="NZ_JAJATW010000019.1"/>
</dbReference>
<comment type="caution">
    <text evidence="1">The sequence shown here is derived from an EMBL/GenBank/DDBJ whole genome shotgun (WGS) entry which is preliminary data.</text>
</comment>
<keyword evidence="2" id="KW-1185">Reference proteome</keyword>
<name>A0A9X1LD01_9GAMM</name>
<sequence>MPVQLIDSKGKNHHEILKGSIIHKDYNKIILLVLLEGLHQKTRECIEEDEGITVLTDDGPKKTKRHHIQDSYTSEFSGIADSQYVVEFEI</sequence>
<reference evidence="1" key="1">
    <citation type="submission" date="2021-10" db="EMBL/GenBank/DDBJ databases">
        <title>Marinomonas pontica sp. nov., isolated from the Black Sea.</title>
        <authorList>
            <person name="Zhao L.-H."/>
            <person name="Xue J.-H."/>
        </authorList>
    </citation>
    <scope>NUCLEOTIDE SEQUENCE</scope>
    <source>
        <strain evidence="1">E8</strain>
    </source>
</reference>
<organism evidence="1 2">
    <name type="scientific">Marinomonas algarum</name>
    <dbReference type="NCBI Taxonomy" id="2883105"/>
    <lineage>
        <taxon>Bacteria</taxon>
        <taxon>Pseudomonadati</taxon>
        <taxon>Pseudomonadota</taxon>
        <taxon>Gammaproteobacteria</taxon>
        <taxon>Oceanospirillales</taxon>
        <taxon>Oceanospirillaceae</taxon>
        <taxon>Marinomonas</taxon>
    </lineage>
</organism>
<accession>A0A9X1LD01</accession>
<dbReference type="Proteomes" id="UP001139095">
    <property type="component" value="Unassembled WGS sequence"/>
</dbReference>
<proteinExistence type="predicted"/>
<protein>
    <submittedName>
        <fullName evidence="1">Uncharacterized protein</fullName>
    </submittedName>
</protein>
<dbReference type="EMBL" id="JAJATW010000019">
    <property type="protein sequence ID" value="MCB5162629.1"/>
    <property type="molecule type" value="Genomic_DNA"/>
</dbReference>
<gene>
    <name evidence="1" type="ORF">LG368_12065</name>
</gene>
<evidence type="ECO:0000313" key="1">
    <source>
        <dbReference type="EMBL" id="MCB5162629.1"/>
    </source>
</evidence>
<evidence type="ECO:0000313" key="2">
    <source>
        <dbReference type="Proteomes" id="UP001139095"/>
    </source>
</evidence>
<dbReference type="AlphaFoldDB" id="A0A9X1LD01"/>